<evidence type="ECO:0000256" key="5">
    <source>
        <dbReference type="ARBA" id="ARBA00022729"/>
    </source>
</evidence>
<evidence type="ECO:0000256" key="9">
    <source>
        <dbReference type="ARBA" id="ARBA00023033"/>
    </source>
</evidence>
<evidence type="ECO:0000256" key="8">
    <source>
        <dbReference type="ARBA" id="ARBA00023008"/>
    </source>
</evidence>
<feature type="compositionally biased region" description="Pro residues" evidence="16">
    <location>
        <begin position="275"/>
        <end position="305"/>
    </location>
</feature>
<comment type="cofactor">
    <cofactor evidence="1">
        <name>Cu(2+)</name>
        <dbReference type="ChEBI" id="CHEBI:29036"/>
    </cofactor>
</comment>
<dbReference type="PANTHER" id="PTHR33353">
    <property type="entry name" value="PUTATIVE (AFU_ORTHOLOGUE AFUA_1G12560)-RELATED"/>
    <property type="match status" value="1"/>
</dbReference>
<dbReference type="AlphaFoldDB" id="Q2GVG8"/>
<keyword evidence="3" id="KW-0964">Secreted</keyword>
<feature type="region of interest" description="Disordered" evidence="16">
    <location>
        <begin position="235"/>
        <end position="328"/>
    </location>
</feature>
<keyword evidence="10" id="KW-1015">Disulfide bond</keyword>
<comment type="subcellular location">
    <subcellularLocation>
        <location evidence="2">Secreted</location>
    </subcellularLocation>
</comment>
<proteinExistence type="inferred from homology"/>
<evidence type="ECO:0000256" key="4">
    <source>
        <dbReference type="ARBA" id="ARBA00022723"/>
    </source>
</evidence>
<evidence type="ECO:0000256" key="6">
    <source>
        <dbReference type="ARBA" id="ARBA00023001"/>
    </source>
</evidence>
<evidence type="ECO:0000256" key="13">
    <source>
        <dbReference type="ARBA" id="ARBA00044502"/>
    </source>
</evidence>
<dbReference type="InterPro" id="IPR005103">
    <property type="entry name" value="AA9_LPMO"/>
</dbReference>
<evidence type="ECO:0000256" key="17">
    <source>
        <dbReference type="SAM" id="SignalP"/>
    </source>
</evidence>
<evidence type="ECO:0000313" key="20">
    <source>
        <dbReference type="Proteomes" id="UP000001056"/>
    </source>
</evidence>
<evidence type="ECO:0000256" key="12">
    <source>
        <dbReference type="ARBA" id="ARBA00023326"/>
    </source>
</evidence>
<feature type="chain" id="PRO_5004208662" description="lytic cellulose monooxygenase (C4-dehydrogenating)" evidence="17">
    <location>
        <begin position="20"/>
        <end position="345"/>
    </location>
</feature>
<evidence type="ECO:0000256" key="10">
    <source>
        <dbReference type="ARBA" id="ARBA00023157"/>
    </source>
</evidence>
<evidence type="ECO:0000256" key="11">
    <source>
        <dbReference type="ARBA" id="ARBA00023277"/>
    </source>
</evidence>
<keyword evidence="20" id="KW-1185">Reference proteome</keyword>
<dbReference type="EMBL" id="CH408033">
    <property type="protein sequence ID" value="EAQ86783.1"/>
    <property type="molecule type" value="Genomic_DNA"/>
</dbReference>
<feature type="signal peptide" evidence="17">
    <location>
        <begin position="1"/>
        <end position="19"/>
    </location>
</feature>
<dbReference type="HOGENOM" id="CLU_031730_4_0_1"/>
<dbReference type="InterPro" id="IPR049892">
    <property type="entry name" value="AA9"/>
</dbReference>
<sequence>MKTTGTVAAILGLVSSATAHYTFDKLLLNDQQVGGDNTYIRRHTNGYMPIKFKNPPEGSITPLDADFACNKGATGAPEVISVKAGDKIGLRQAFGANGIQHPGPSQVYIAPVSNAKSDAGSDWYKIHQSLVCREGSPETFKTTAWCSWDENNVWGVIPATIPNGQYLLRAEHIGLHGAHDGQAEFYTSCAQIEVTGNSATSIPGQSTKFPGGYQAADPAVNFSVWGRSTSYDVAPGPDVIPGGTIRGSASGAGGDKLQTVPGGESSEAVDNSDPTPSPSPSPSVPAPSPSTPLPSPTGAPVPAPTLLPGTGEGNGSGKGKGKGKCQRAFPRRAAALLVAKKDAQQ</sequence>
<keyword evidence="12" id="KW-0624">Polysaccharide degradation</keyword>
<dbReference type="GO" id="GO:0046872">
    <property type="term" value="F:metal ion binding"/>
    <property type="evidence" value="ECO:0007669"/>
    <property type="project" value="UniProtKB-KW"/>
</dbReference>
<dbReference type="VEuPathDB" id="FungiDB:CHGG_08036"/>
<evidence type="ECO:0000256" key="16">
    <source>
        <dbReference type="SAM" id="MobiDB-lite"/>
    </source>
</evidence>
<dbReference type="OMA" id="HYTFDKL"/>
<evidence type="ECO:0000256" key="14">
    <source>
        <dbReference type="ARBA" id="ARBA00045077"/>
    </source>
</evidence>
<evidence type="ECO:0000256" key="1">
    <source>
        <dbReference type="ARBA" id="ARBA00001973"/>
    </source>
</evidence>
<dbReference type="Pfam" id="PF03443">
    <property type="entry name" value="AA9"/>
    <property type="match status" value="1"/>
</dbReference>
<dbReference type="Proteomes" id="UP000001056">
    <property type="component" value="Unassembled WGS sequence"/>
</dbReference>
<accession>Q2GVG8</accession>
<dbReference type="GeneID" id="4393489"/>
<keyword evidence="11" id="KW-0119">Carbohydrate metabolism</keyword>
<dbReference type="GO" id="GO:0030245">
    <property type="term" value="P:cellulose catabolic process"/>
    <property type="evidence" value="ECO:0007669"/>
    <property type="project" value="UniProtKB-KW"/>
</dbReference>
<evidence type="ECO:0000256" key="2">
    <source>
        <dbReference type="ARBA" id="ARBA00004613"/>
    </source>
</evidence>
<dbReference type="GO" id="GO:0004497">
    <property type="term" value="F:monooxygenase activity"/>
    <property type="evidence" value="ECO:0007669"/>
    <property type="project" value="UniProtKB-KW"/>
</dbReference>
<comment type="similarity">
    <text evidence="13">Belongs to the polysaccharide monooxygenase AA9 family.</text>
</comment>
<evidence type="ECO:0000259" key="18">
    <source>
        <dbReference type="Pfam" id="PF03443"/>
    </source>
</evidence>
<keyword evidence="8" id="KW-0186">Copper</keyword>
<dbReference type="EC" id="1.14.99.56" evidence="15"/>
<keyword evidence="7" id="KW-0560">Oxidoreductase</keyword>
<dbReference type="InParanoid" id="Q2GVG8"/>
<protein>
    <recommendedName>
        <fullName evidence="15">lytic cellulose monooxygenase (C4-dehydrogenating)</fullName>
        <ecNumber evidence="15">1.14.99.56</ecNumber>
    </recommendedName>
</protein>
<dbReference type="OrthoDB" id="3496539at2759"/>
<dbReference type="PANTHER" id="PTHR33353:SF2">
    <property type="entry name" value="ENDO-BETA-1,4-GLUCANASE D"/>
    <property type="match status" value="1"/>
</dbReference>
<gene>
    <name evidence="19" type="ORF">CHGG_08036</name>
</gene>
<evidence type="ECO:0000256" key="3">
    <source>
        <dbReference type="ARBA" id="ARBA00022525"/>
    </source>
</evidence>
<keyword evidence="6" id="KW-0136">Cellulose degradation</keyword>
<evidence type="ECO:0000313" key="19">
    <source>
        <dbReference type="EMBL" id="EAQ86783.1"/>
    </source>
</evidence>
<keyword evidence="5 17" id="KW-0732">Signal</keyword>
<dbReference type="RefSeq" id="XP_001225692.1">
    <property type="nucleotide sequence ID" value="XM_001225691.1"/>
</dbReference>
<organism evidence="19 20">
    <name type="scientific">Chaetomium globosum (strain ATCC 6205 / CBS 148.51 / DSM 1962 / NBRC 6347 / NRRL 1970)</name>
    <name type="common">Soil fungus</name>
    <dbReference type="NCBI Taxonomy" id="306901"/>
    <lineage>
        <taxon>Eukaryota</taxon>
        <taxon>Fungi</taxon>
        <taxon>Dikarya</taxon>
        <taxon>Ascomycota</taxon>
        <taxon>Pezizomycotina</taxon>
        <taxon>Sordariomycetes</taxon>
        <taxon>Sordariomycetidae</taxon>
        <taxon>Sordariales</taxon>
        <taxon>Chaetomiaceae</taxon>
        <taxon>Chaetomium</taxon>
    </lineage>
</organism>
<evidence type="ECO:0000256" key="7">
    <source>
        <dbReference type="ARBA" id="ARBA00023002"/>
    </source>
</evidence>
<comment type="catalytic activity">
    <reaction evidence="14">
        <text>[(1-&gt;4)-beta-D-glucosyl]n+m + reduced acceptor + O2 = 4-dehydro-beta-D-glucosyl-[(1-&gt;4)-beta-D-glucosyl]n-1 + [(1-&gt;4)-beta-D-glucosyl]m + acceptor + H2O.</text>
        <dbReference type="EC" id="1.14.99.56"/>
    </reaction>
</comment>
<keyword evidence="4" id="KW-0479">Metal-binding</keyword>
<dbReference type="eggNOG" id="ENOG502SING">
    <property type="taxonomic scope" value="Eukaryota"/>
</dbReference>
<reference evidence="20" key="1">
    <citation type="journal article" date="2015" name="Genome Announc.">
        <title>Draft genome sequence of the cellulolytic fungus Chaetomium globosum.</title>
        <authorList>
            <person name="Cuomo C.A."/>
            <person name="Untereiner W.A."/>
            <person name="Ma L.-J."/>
            <person name="Grabherr M."/>
            <person name="Birren B.W."/>
        </authorList>
    </citation>
    <scope>NUCLEOTIDE SEQUENCE [LARGE SCALE GENOMIC DNA]</scope>
    <source>
        <strain evidence="20">ATCC 6205 / CBS 148.51 / DSM 1962 / NBRC 6347 / NRRL 1970</strain>
    </source>
</reference>
<dbReference type="Gene3D" id="2.70.50.70">
    <property type="match status" value="1"/>
</dbReference>
<name>Q2GVG8_CHAGB</name>
<keyword evidence="9" id="KW-0503">Monooxygenase</keyword>
<dbReference type="GO" id="GO:0005576">
    <property type="term" value="C:extracellular region"/>
    <property type="evidence" value="ECO:0007669"/>
    <property type="project" value="UniProtKB-SubCell"/>
</dbReference>
<evidence type="ECO:0000256" key="15">
    <source>
        <dbReference type="ARBA" id="ARBA00047174"/>
    </source>
</evidence>
<dbReference type="CDD" id="cd21175">
    <property type="entry name" value="LPMO_AA9"/>
    <property type="match status" value="1"/>
</dbReference>
<feature type="domain" description="Auxiliary Activity family 9 catalytic" evidence="18">
    <location>
        <begin position="20"/>
        <end position="231"/>
    </location>
</feature>